<dbReference type="Gene3D" id="3.40.640.10">
    <property type="entry name" value="Type I PLP-dependent aspartate aminotransferase-like (Major domain)"/>
    <property type="match status" value="1"/>
</dbReference>
<evidence type="ECO:0000259" key="7">
    <source>
        <dbReference type="Pfam" id="PF03711"/>
    </source>
</evidence>
<evidence type="ECO:0000256" key="2">
    <source>
        <dbReference type="ARBA" id="ARBA00010671"/>
    </source>
</evidence>
<comment type="cofactor">
    <cofactor evidence="1">
        <name>pyridoxal 5'-phosphate</name>
        <dbReference type="ChEBI" id="CHEBI:597326"/>
    </cofactor>
</comment>
<accession>A0A9D1J216</accession>
<evidence type="ECO:0000256" key="3">
    <source>
        <dbReference type="ARBA" id="ARBA00022793"/>
    </source>
</evidence>
<gene>
    <name evidence="8" type="ORF">IAA54_08215</name>
</gene>
<evidence type="ECO:0000256" key="4">
    <source>
        <dbReference type="ARBA" id="ARBA00022898"/>
    </source>
</evidence>
<proteinExistence type="inferred from homology"/>
<dbReference type="Pfam" id="PF03711">
    <property type="entry name" value="OKR_DC_1_C"/>
    <property type="match status" value="1"/>
</dbReference>
<sequence>MQDMPLYQALLAYRSKEYAPFHTPGHAGRAIPAELFSLDFTELPDTDSLYEADGPILEAEKAAARLFGVPRTLFSAGGCTLCIQAMLRLAAPQGGKIVCGRVIHRSAIHTMALLGLEPVWVYPRADAGPGLPGRVCAGDVEMALRCTPDARAVYLTSPDYYGVMADIESISAVCKKYGVPLLVDNAHGTHLKFLSRDRHPTTLGASMTACSAHKTLPVLTGGAWLNIADERFVSGAKGAMSLFGSTSPSYLVMASLDWARAWVEKNAAQAYPVLEQRVRRIREIAAERGIRGPEGECDPTRIALDLAGVGMTGEQGAALFRTHGVEPEYADQGYLVLIATPFHTDEDFRRVEEAVRAVPVGKPIKRDGLLPPDLPEAVMTPRDAVLGLCEEIPLEKAAGRIAAEPACPCPPGVPVVMPGEKITPEIVKFLIRYGFFSAKVLKC</sequence>
<keyword evidence="8" id="KW-0808">Transferase</keyword>
<dbReference type="Proteomes" id="UP000886785">
    <property type="component" value="Unassembled WGS sequence"/>
</dbReference>
<feature type="domain" description="Orn/Lys/Arg decarboxylases family 1 pyridoxal-P attachment site" evidence="6">
    <location>
        <begin position="5"/>
        <end position="269"/>
    </location>
</feature>
<protein>
    <submittedName>
        <fullName evidence="8">Aminotransferase class I/II-fold pyridoxal phosphate-dependent enzyme</fullName>
    </submittedName>
</protein>
<evidence type="ECO:0000313" key="9">
    <source>
        <dbReference type="Proteomes" id="UP000886785"/>
    </source>
</evidence>
<dbReference type="EMBL" id="DVHF01000093">
    <property type="protein sequence ID" value="HIR57639.1"/>
    <property type="molecule type" value="Genomic_DNA"/>
</dbReference>
<dbReference type="GO" id="GO:0016831">
    <property type="term" value="F:carboxy-lyase activity"/>
    <property type="evidence" value="ECO:0007669"/>
    <property type="project" value="UniProtKB-KW"/>
</dbReference>
<dbReference type="GO" id="GO:0008483">
    <property type="term" value="F:transaminase activity"/>
    <property type="evidence" value="ECO:0007669"/>
    <property type="project" value="UniProtKB-KW"/>
</dbReference>
<comment type="caution">
    <text evidence="8">The sequence shown here is derived from an EMBL/GenBank/DDBJ whole genome shotgun (WGS) entry which is preliminary data.</text>
</comment>
<dbReference type="InterPro" id="IPR000310">
    <property type="entry name" value="Orn/Lys/Arg_deCO2ase_major_dom"/>
</dbReference>
<organism evidence="8 9">
    <name type="scientific">Candidatus Gallacutalibacter pullicola</name>
    <dbReference type="NCBI Taxonomy" id="2840830"/>
    <lineage>
        <taxon>Bacteria</taxon>
        <taxon>Bacillati</taxon>
        <taxon>Bacillota</taxon>
        <taxon>Clostridia</taxon>
        <taxon>Eubacteriales</taxon>
        <taxon>Candidatus Gallacutalibacter</taxon>
    </lineage>
</organism>
<comment type="similarity">
    <text evidence="2">Belongs to the Orn/Lys/Arg decarboxylase class-I family.</text>
</comment>
<dbReference type="InterPro" id="IPR015424">
    <property type="entry name" value="PyrdxlP-dep_Trfase"/>
</dbReference>
<dbReference type="Pfam" id="PF01276">
    <property type="entry name" value="OKR_DC_1"/>
    <property type="match status" value="1"/>
</dbReference>
<evidence type="ECO:0000256" key="1">
    <source>
        <dbReference type="ARBA" id="ARBA00001933"/>
    </source>
</evidence>
<dbReference type="Gene3D" id="3.90.100.10">
    <property type="entry name" value="Orn/Lys/Arg decarboxylase, C-terminal domain"/>
    <property type="match status" value="1"/>
</dbReference>
<dbReference type="InterPro" id="IPR015421">
    <property type="entry name" value="PyrdxlP-dep_Trfase_major"/>
</dbReference>
<evidence type="ECO:0000256" key="5">
    <source>
        <dbReference type="ARBA" id="ARBA00023239"/>
    </source>
</evidence>
<dbReference type="PANTHER" id="PTHR43277:SF4">
    <property type="entry name" value="ARGININE DECARBOXYLASE"/>
    <property type="match status" value="1"/>
</dbReference>
<dbReference type="InterPro" id="IPR008286">
    <property type="entry name" value="Prn/Lys/Arg_de-COase_C"/>
</dbReference>
<evidence type="ECO:0000313" key="8">
    <source>
        <dbReference type="EMBL" id="HIR57639.1"/>
    </source>
</evidence>
<keyword evidence="8" id="KW-0032">Aminotransferase</keyword>
<reference evidence="8" key="1">
    <citation type="submission" date="2020-10" db="EMBL/GenBank/DDBJ databases">
        <authorList>
            <person name="Gilroy R."/>
        </authorList>
    </citation>
    <scope>NUCLEOTIDE SEQUENCE</scope>
    <source>
        <strain evidence="8">ChiSjej1B19-7085</strain>
    </source>
</reference>
<keyword evidence="5" id="KW-0456">Lyase</keyword>
<feature type="domain" description="Orn/Lys/Arg decarboxylase C-terminal" evidence="7">
    <location>
        <begin position="374"/>
        <end position="430"/>
    </location>
</feature>
<dbReference type="PANTHER" id="PTHR43277">
    <property type="entry name" value="ARGININE DECARBOXYLASE"/>
    <property type="match status" value="1"/>
</dbReference>
<keyword evidence="4" id="KW-0663">Pyridoxal phosphate</keyword>
<reference evidence="8" key="2">
    <citation type="journal article" date="2021" name="PeerJ">
        <title>Extensive microbial diversity within the chicken gut microbiome revealed by metagenomics and culture.</title>
        <authorList>
            <person name="Gilroy R."/>
            <person name="Ravi A."/>
            <person name="Getino M."/>
            <person name="Pursley I."/>
            <person name="Horton D.L."/>
            <person name="Alikhan N.F."/>
            <person name="Baker D."/>
            <person name="Gharbi K."/>
            <person name="Hall N."/>
            <person name="Watson M."/>
            <person name="Adriaenssens E.M."/>
            <person name="Foster-Nyarko E."/>
            <person name="Jarju S."/>
            <person name="Secka A."/>
            <person name="Antonio M."/>
            <person name="Oren A."/>
            <person name="Chaudhuri R.R."/>
            <person name="La Ragione R."/>
            <person name="Hildebrand F."/>
            <person name="Pallen M.J."/>
        </authorList>
    </citation>
    <scope>NUCLEOTIDE SEQUENCE</scope>
    <source>
        <strain evidence="8">ChiSjej1B19-7085</strain>
    </source>
</reference>
<name>A0A9D1J216_9FIRM</name>
<keyword evidence="3" id="KW-0210">Decarboxylase</keyword>
<dbReference type="InterPro" id="IPR052357">
    <property type="entry name" value="Orn_Lys_Arg_decarboxylase-I"/>
</dbReference>
<dbReference type="AlphaFoldDB" id="A0A9D1J216"/>
<dbReference type="SUPFAM" id="SSF53383">
    <property type="entry name" value="PLP-dependent transferases"/>
    <property type="match status" value="1"/>
</dbReference>
<evidence type="ECO:0000259" key="6">
    <source>
        <dbReference type="Pfam" id="PF01276"/>
    </source>
</evidence>